<sequence>MTKGRFTEPIMTAAMRKLAAAHALDDTGARLLRLTNNAVFALPQAAVVIRITRSQRAEARVAKGVELAHWFDRIDAPTIRLAGPEQQPIWVNGLYATVWRYLPPSEPTLTPSDLGPVLRQFHQLGLPPFELPAWNPVGDARRRLDDAEALDDEDHRILTEWCDALEQRLTQFRGRQADTLVHGDAHVGNLLRDNTRPVLCDFDPICIGPWQADLVAVAVGEDRFGRPGAHRALADSYGYDVRHDDDWPLLREARELKMIAAVVPLLASAPGVAQEFRVRLDSITAGDAAARWTPFAELIPAARYD</sequence>
<evidence type="ECO:0000313" key="2">
    <source>
        <dbReference type="EMBL" id="MBB5866697.1"/>
    </source>
</evidence>
<dbReference type="InterPro" id="IPR011009">
    <property type="entry name" value="Kinase-like_dom_sf"/>
</dbReference>
<comment type="caution">
    <text evidence="2">The sequence shown here is derived from an EMBL/GenBank/DDBJ whole genome shotgun (WGS) entry which is preliminary data.</text>
</comment>
<gene>
    <name evidence="2" type="ORF">F4553_000076</name>
</gene>
<accession>A0A841BC65</accession>
<dbReference type="InterPro" id="IPR002575">
    <property type="entry name" value="Aminoglycoside_PTrfase"/>
</dbReference>
<protein>
    <submittedName>
        <fullName evidence="2">Aminoglycoside phosphotransferase</fullName>
    </submittedName>
</protein>
<feature type="domain" description="Aminoglycoside phosphotransferase" evidence="1">
    <location>
        <begin position="46"/>
        <end position="245"/>
    </location>
</feature>
<dbReference type="Pfam" id="PF01636">
    <property type="entry name" value="APH"/>
    <property type="match status" value="1"/>
</dbReference>
<dbReference type="RefSeq" id="WP_246465780.1">
    <property type="nucleotide sequence ID" value="NZ_JACHMN010000001.1"/>
</dbReference>
<proteinExistence type="predicted"/>
<keyword evidence="2" id="KW-0808">Transferase</keyword>
<organism evidence="2 3">
    <name type="scientific">Allocatelliglobosispora scoriae</name>
    <dbReference type="NCBI Taxonomy" id="643052"/>
    <lineage>
        <taxon>Bacteria</taxon>
        <taxon>Bacillati</taxon>
        <taxon>Actinomycetota</taxon>
        <taxon>Actinomycetes</taxon>
        <taxon>Micromonosporales</taxon>
        <taxon>Micromonosporaceae</taxon>
        <taxon>Allocatelliglobosispora</taxon>
    </lineage>
</organism>
<keyword evidence="3" id="KW-1185">Reference proteome</keyword>
<dbReference type="EMBL" id="JACHMN010000001">
    <property type="protein sequence ID" value="MBB5866697.1"/>
    <property type="molecule type" value="Genomic_DNA"/>
</dbReference>
<dbReference type="AlphaFoldDB" id="A0A841BC65"/>
<dbReference type="Gene3D" id="3.90.1200.10">
    <property type="match status" value="1"/>
</dbReference>
<dbReference type="GO" id="GO:0016740">
    <property type="term" value="F:transferase activity"/>
    <property type="evidence" value="ECO:0007669"/>
    <property type="project" value="UniProtKB-KW"/>
</dbReference>
<evidence type="ECO:0000259" key="1">
    <source>
        <dbReference type="Pfam" id="PF01636"/>
    </source>
</evidence>
<name>A0A841BC65_9ACTN</name>
<reference evidence="2 3" key="1">
    <citation type="submission" date="2020-08" db="EMBL/GenBank/DDBJ databases">
        <title>Sequencing the genomes of 1000 actinobacteria strains.</title>
        <authorList>
            <person name="Klenk H.-P."/>
        </authorList>
    </citation>
    <scope>NUCLEOTIDE SEQUENCE [LARGE SCALE GENOMIC DNA]</scope>
    <source>
        <strain evidence="2 3">DSM 45362</strain>
    </source>
</reference>
<evidence type="ECO:0000313" key="3">
    <source>
        <dbReference type="Proteomes" id="UP000587527"/>
    </source>
</evidence>
<dbReference type="Proteomes" id="UP000587527">
    <property type="component" value="Unassembled WGS sequence"/>
</dbReference>
<dbReference type="SUPFAM" id="SSF56112">
    <property type="entry name" value="Protein kinase-like (PK-like)"/>
    <property type="match status" value="1"/>
</dbReference>